<dbReference type="Gene3D" id="3.40.50.11030">
    <property type="entry name" value="Threonylcarbamoyl-AMP synthase, C-terminal domain"/>
    <property type="match status" value="1"/>
</dbReference>
<proteinExistence type="inferred from homology"/>
<dbReference type="Pfam" id="PF03481">
    <property type="entry name" value="Sua5_C"/>
    <property type="match status" value="1"/>
</dbReference>
<protein>
    <recommendedName>
        <fullName evidence="4">Threonylcarbamoyl-AMP synthase</fullName>
        <ecNumber evidence="3">2.7.7.87</ecNumber>
    </recommendedName>
    <alternativeName>
        <fullName evidence="11">L-threonylcarbamoyladenylate synthase</fullName>
    </alternativeName>
</protein>
<dbReference type="GO" id="GO:0005524">
    <property type="term" value="F:ATP binding"/>
    <property type="evidence" value="ECO:0007669"/>
    <property type="project" value="UniProtKB-KW"/>
</dbReference>
<evidence type="ECO:0000256" key="9">
    <source>
        <dbReference type="ARBA" id="ARBA00022741"/>
    </source>
</evidence>
<evidence type="ECO:0000256" key="10">
    <source>
        <dbReference type="ARBA" id="ARBA00022840"/>
    </source>
</evidence>
<dbReference type="InterPro" id="IPR017945">
    <property type="entry name" value="DHBP_synth_RibB-like_a/b_dom"/>
</dbReference>
<accession>A0A094PMQ3</accession>
<keyword evidence="5" id="KW-0963">Cytoplasm</keyword>
<evidence type="ECO:0000256" key="2">
    <source>
        <dbReference type="ARBA" id="ARBA00007663"/>
    </source>
</evidence>
<dbReference type="GO" id="GO:0008033">
    <property type="term" value="P:tRNA processing"/>
    <property type="evidence" value="ECO:0007669"/>
    <property type="project" value="UniProtKB-KW"/>
</dbReference>
<dbReference type="Gene3D" id="3.90.870.10">
    <property type="entry name" value="DHBP synthase"/>
    <property type="match status" value="1"/>
</dbReference>
<dbReference type="PROSITE" id="PS51163">
    <property type="entry name" value="YRDC"/>
    <property type="match status" value="1"/>
</dbReference>
<evidence type="ECO:0000256" key="4">
    <source>
        <dbReference type="ARBA" id="ARBA00015492"/>
    </source>
</evidence>
<keyword evidence="10" id="KW-0067">ATP-binding</keyword>
<dbReference type="PANTHER" id="PTHR17490:SF16">
    <property type="entry name" value="THREONYLCARBAMOYL-AMP SYNTHASE"/>
    <property type="match status" value="1"/>
</dbReference>
<keyword evidence="7" id="KW-0819">tRNA processing</keyword>
<evidence type="ECO:0000256" key="8">
    <source>
        <dbReference type="ARBA" id="ARBA00022695"/>
    </source>
</evidence>
<dbReference type="Pfam" id="PF01300">
    <property type="entry name" value="Sua5_yciO_yrdC"/>
    <property type="match status" value="1"/>
</dbReference>
<sequence length="317" mass="33261">MTVTTDVKLAVAALASGRLCAIPTETVYGLAASAHDATAVVRVFQAKSRPLDHPLIVHVANLDQVSNWITNLPEWAQTLAAQVWPGPLTLVGNRTKLASDAITGGQVTVAVRIPSHPIAQQVLQELAEQGILGLVAPSANRFGHVSPTSANHVEVDLGQYLEAHGDLILDGGVCEVGLESTIVLATKDQPVILRLGAITAQDIEQVTGKSVLHTADGVPRVSGALDSHYAPRADVILVTEVSQVLSANSGLLALSQISTPAGVHRLGAPNSVEDFAHELYSALRKGDDLNLKTIYVVPPLGTGLAQAITDRLERAAF</sequence>
<dbReference type="GO" id="GO:0061710">
    <property type="term" value="F:L-threonylcarbamoyladenylate synthase"/>
    <property type="evidence" value="ECO:0007669"/>
    <property type="project" value="UniProtKB-EC"/>
</dbReference>
<dbReference type="NCBIfam" id="TIGR00057">
    <property type="entry name" value="L-threonylcarbamoyladenylate synthase"/>
    <property type="match status" value="1"/>
</dbReference>
<evidence type="ECO:0000259" key="13">
    <source>
        <dbReference type="PROSITE" id="PS51163"/>
    </source>
</evidence>
<dbReference type="PIRSF" id="PIRSF004930">
    <property type="entry name" value="Tln_factor_SUA5"/>
    <property type="match status" value="1"/>
</dbReference>
<dbReference type="AlphaFoldDB" id="A0A094PMQ3"/>
<evidence type="ECO:0000256" key="7">
    <source>
        <dbReference type="ARBA" id="ARBA00022694"/>
    </source>
</evidence>
<evidence type="ECO:0000256" key="12">
    <source>
        <dbReference type="ARBA" id="ARBA00048366"/>
    </source>
</evidence>
<dbReference type="PANTHER" id="PTHR17490">
    <property type="entry name" value="SUA5"/>
    <property type="match status" value="1"/>
</dbReference>
<dbReference type="SUPFAM" id="SSF55821">
    <property type="entry name" value="YrdC/RibB"/>
    <property type="match status" value="1"/>
</dbReference>
<keyword evidence="8" id="KW-0548">Nucleotidyltransferase</keyword>
<evidence type="ECO:0000256" key="6">
    <source>
        <dbReference type="ARBA" id="ARBA00022679"/>
    </source>
</evidence>
<evidence type="ECO:0000256" key="11">
    <source>
        <dbReference type="ARBA" id="ARBA00029774"/>
    </source>
</evidence>
<evidence type="ECO:0000256" key="3">
    <source>
        <dbReference type="ARBA" id="ARBA00012584"/>
    </source>
</evidence>
<comment type="subcellular location">
    <subcellularLocation>
        <location evidence="1">Cytoplasm</location>
    </subcellularLocation>
</comment>
<comment type="catalytic activity">
    <reaction evidence="12">
        <text>L-threonine + hydrogencarbonate + ATP = L-threonylcarbamoyladenylate + diphosphate + H2O</text>
        <dbReference type="Rhea" id="RHEA:36407"/>
        <dbReference type="ChEBI" id="CHEBI:15377"/>
        <dbReference type="ChEBI" id="CHEBI:17544"/>
        <dbReference type="ChEBI" id="CHEBI:30616"/>
        <dbReference type="ChEBI" id="CHEBI:33019"/>
        <dbReference type="ChEBI" id="CHEBI:57926"/>
        <dbReference type="ChEBI" id="CHEBI:73682"/>
        <dbReference type="EC" id="2.7.7.87"/>
    </reaction>
</comment>
<comment type="caution">
    <text evidence="14">The sequence shown here is derived from an EMBL/GenBank/DDBJ whole genome shotgun (WGS) entry which is preliminary data.</text>
</comment>
<keyword evidence="6" id="KW-0808">Transferase</keyword>
<dbReference type="InterPro" id="IPR050156">
    <property type="entry name" value="TC-AMP_synthase_SUA5"/>
</dbReference>
<reference evidence="14" key="1">
    <citation type="submission" date="2014-06" db="EMBL/GenBank/DDBJ databases">
        <title>Key roles for freshwater Actinobacteria revealed by deep metagenomic sequencing.</title>
        <authorList>
            <person name="Ghai R."/>
            <person name="Mizuno C.M."/>
            <person name="Picazo A."/>
            <person name="Camacho A."/>
            <person name="Rodriguez-Valera F."/>
        </authorList>
    </citation>
    <scope>NUCLEOTIDE SEQUENCE</scope>
</reference>
<gene>
    <name evidence="14" type="ORF">GM51_20980</name>
</gene>
<dbReference type="GO" id="GO:0005737">
    <property type="term" value="C:cytoplasm"/>
    <property type="evidence" value="ECO:0007669"/>
    <property type="project" value="UniProtKB-SubCell"/>
</dbReference>
<dbReference type="GO" id="GO:0000049">
    <property type="term" value="F:tRNA binding"/>
    <property type="evidence" value="ECO:0007669"/>
    <property type="project" value="TreeGrafter"/>
</dbReference>
<dbReference type="EC" id="2.7.7.87" evidence="3"/>
<organism evidence="14">
    <name type="scientific">freshwater metagenome</name>
    <dbReference type="NCBI Taxonomy" id="449393"/>
    <lineage>
        <taxon>unclassified sequences</taxon>
        <taxon>metagenomes</taxon>
        <taxon>ecological metagenomes</taxon>
    </lineage>
</organism>
<dbReference type="InterPro" id="IPR006070">
    <property type="entry name" value="Sua5-like_dom"/>
</dbReference>
<dbReference type="InterPro" id="IPR038385">
    <property type="entry name" value="Sua5/YwlC_C"/>
</dbReference>
<dbReference type="InterPro" id="IPR005145">
    <property type="entry name" value="Sua5_C"/>
</dbReference>
<evidence type="ECO:0000313" key="14">
    <source>
        <dbReference type="EMBL" id="KGA12965.1"/>
    </source>
</evidence>
<dbReference type="GO" id="GO:0006450">
    <property type="term" value="P:regulation of translational fidelity"/>
    <property type="evidence" value="ECO:0007669"/>
    <property type="project" value="TreeGrafter"/>
</dbReference>
<dbReference type="GO" id="GO:0003725">
    <property type="term" value="F:double-stranded RNA binding"/>
    <property type="evidence" value="ECO:0007669"/>
    <property type="project" value="InterPro"/>
</dbReference>
<keyword evidence="9" id="KW-0547">Nucleotide-binding</keyword>
<dbReference type="EMBL" id="JNSL01000206">
    <property type="protein sequence ID" value="KGA12965.1"/>
    <property type="molecule type" value="Genomic_DNA"/>
</dbReference>
<comment type="similarity">
    <text evidence="2">Belongs to the SUA5 family.</text>
</comment>
<feature type="domain" description="YrdC-like" evidence="13">
    <location>
        <begin position="4"/>
        <end position="198"/>
    </location>
</feature>
<name>A0A094PMQ3_9ZZZZ</name>
<dbReference type="InterPro" id="IPR010923">
    <property type="entry name" value="T(6)A37_SUA5"/>
</dbReference>
<evidence type="ECO:0000256" key="1">
    <source>
        <dbReference type="ARBA" id="ARBA00004496"/>
    </source>
</evidence>
<evidence type="ECO:0000256" key="5">
    <source>
        <dbReference type="ARBA" id="ARBA00022490"/>
    </source>
</evidence>